<evidence type="ECO:0000313" key="2">
    <source>
        <dbReference type="EMBL" id="EFP94221.1"/>
    </source>
</evidence>
<dbReference type="InParanoid" id="E3L754"/>
<accession>E3L754</accession>
<keyword evidence="3" id="KW-1185">Reference proteome</keyword>
<proteinExistence type="predicted"/>
<dbReference type="AlphaFoldDB" id="E3L754"/>
<dbReference type="GeneID" id="10527312"/>
<name>E3L754_PUCGT</name>
<organism evidence="2 3">
    <name type="scientific">Puccinia graminis f. sp. tritici (strain CRL 75-36-700-3 / race SCCL)</name>
    <name type="common">Black stem rust fungus</name>
    <dbReference type="NCBI Taxonomy" id="418459"/>
    <lineage>
        <taxon>Eukaryota</taxon>
        <taxon>Fungi</taxon>
        <taxon>Dikarya</taxon>
        <taxon>Basidiomycota</taxon>
        <taxon>Pucciniomycotina</taxon>
        <taxon>Pucciniomycetes</taxon>
        <taxon>Pucciniales</taxon>
        <taxon>Pucciniaceae</taxon>
        <taxon>Puccinia</taxon>
    </lineage>
</organism>
<dbReference type="EMBL" id="DS989928">
    <property type="protein sequence ID" value="EFP94221.1"/>
    <property type="molecule type" value="Genomic_DNA"/>
</dbReference>
<sequence length="106" mass="11670">MPDEGLFMNFIAEYHRVRAEDARWTTQTASVLLKKQDGRGRDRLQSMEGLDNSDEESVQQVDILDFSTGVADSGPPCSDREAQSSGKINLLAYQVLISCTASPLSC</sequence>
<protein>
    <submittedName>
        <fullName evidence="2">Uncharacterized protein</fullName>
    </submittedName>
</protein>
<feature type="region of interest" description="Disordered" evidence="1">
    <location>
        <begin position="38"/>
        <end position="58"/>
    </location>
</feature>
<reference key="1">
    <citation type="submission" date="2007-01" db="EMBL/GenBank/DDBJ databases">
        <title>The Genome Sequence of Puccinia graminis f. sp. tritici Strain CRL 75-36-700-3.</title>
        <authorList>
            <consortium name="The Broad Institute Genome Sequencing Platform"/>
            <person name="Birren B."/>
            <person name="Lander E."/>
            <person name="Galagan J."/>
            <person name="Nusbaum C."/>
            <person name="Devon K."/>
            <person name="Cuomo C."/>
            <person name="Jaffe D."/>
            <person name="Butler J."/>
            <person name="Alvarez P."/>
            <person name="Gnerre S."/>
            <person name="Grabherr M."/>
            <person name="Mauceli E."/>
            <person name="Brockman W."/>
            <person name="Young S."/>
            <person name="LaButti K."/>
            <person name="Sykes S."/>
            <person name="DeCaprio D."/>
            <person name="Crawford M."/>
            <person name="Koehrsen M."/>
            <person name="Engels R."/>
            <person name="Montgomery P."/>
            <person name="Pearson M."/>
            <person name="Howarth C."/>
            <person name="Larson L."/>
            <person name="White J."/>
            <person name="Zeng Q."/>
            <person name="Kodira C."/>
            <person name="Yandava C."/>
            <person name="Alvarado L."/>
            <person name="O'Leary S."/>
            <person name="Szabo L."/>
            <person name="Dean R."/>
            <person name="Schein J."/>
        </authorList>
    </citation>
    <scope>NUCLEOTIDE SEQUENCE</scope>
    <source>
        <strain>CRL 75-36-700-3</strain>
    </source>
</reference>
<dbReference type="HOGENOM" id="CLU_2224499_0_0_1"/>
<dbReference type="KEGG" id="pgr:PGTG_20121"/>
<reference evidence="3" key="2">
    <citation type="journal article" date="2011" name="Proc. Natl. Acad. Sci. U.S.A.">
        <title>Obligate biotrophy features unraveled by the genomic analysis of rust fungi.</title>
        <authorList>
            <person name="Duplessis S."/>
            <person name="Cuomo C.A."/>
            <person name="Lin Y.-C."/>
            <person name="Aerts A."/>
            <person name="Tisserant E."/>
            <person name="Veneault-Fourrey C."/>
            <person name="Joly D.L."/>
            <person name="Hacquard S."/>
            <person name="Amselem J."/>
            <person name="Cantarel B.L."/>
            <person name="Chiu R."/>
            <person name="Coutinho P.M."/>
            <person name="Feau N."/>
            <person name="Field M."/>
            <person name="Frey P."/>
            <person name="Gelhaye E."/>
            <person name="Goldberg J."/>
            <person name="Grabherr M.G."/>
            <person name="Kodira C.D."/>
            <person name="Kohler A."/>
            <person name="Kuees U."/>
            <person name="Lindquist E.A."/>
            <person name="Lucas S.M."/>
            <person name="Mago R."/>
            <person name="Mauceli E."/>
            <person name="Morin E."/>
            <person name="Murat C."/>
            <person name="Pangilinan J.L."/>
            <person name="Park R."/>
            <person name="Pearson M."/>
            <person name="Quesneville H."/>
            <person name="Rouhier N."/>
            <person name="Sakthikumar S."/>
            <person name="Salamov A.A."/>
            <person name="Schmutz J."/>
            <person name="Selles B."/>
            <person name="Shapiro H."/>
            <person name="Tanguay P."/>
            <person name="Tuskan G.A."/>
            <person name="Henrissat B."/>
            <person name="Van de Peer Y."/>
            <person name="Rouze P."/>
            <person name="Ellis J.G."/>
            <person name="Dodds P.N."/>
            <person name="Schein J.E."/>
            <person name="Zhong S."/>
            <person name="Hamelin R.C."/>
            <person name="Grigoriev I.V."/>
            <person name="Szabo L.J."/>
            <person name="Martin F."/>
        </authorList>
    </citation>
    <scope>NUCLEOTIDE SEQUENCE [LARGE SCALE GENOMIC DNA]</scope>
    <source>
        <strain evidence="3">CRL 75-36-700-3 / race SCCL</strain>
    </source>
</reference>
<dbReference type="Proteomes" id="UP000008783">
    <property type="component" value="Unassembled WGS sequence"/>
</dbReference>
<dbReference type="VEuPathDB" id="FungiDB:PGTG_20121"/>
<gene>
    <name evidence="2" type="ORF">PGTG_20121</name>
</gene>
<evidence type="ECO:0000313" key="3">
    <source>
        <dbReference type="Proteomes" id="UP000008783"/>
    </source>
</evidence>
<dbReference type="RefSeq" id="XP_003338640.1">
    <property type="nucleotide sequence ID" value="XM_003338592.1"/>
</dbReference>
<evidence type="ECO:0000256" key="1">
    <source>
        <dbReference type="SAM" id="MobiDB-lite"/>
    </source>
</evidence>